<organism evidence="1 2">
    <name type="scientific">Smittium mucronatum</name>
    <dbReference type="NCBI Taxonomy" id="133383"/>
    <lineage>
        <taxon>Eukaryota</taxon>
        <taxon>Fungi</taxon>
        <taxon>Fungi incertae sedis</taxon>
        <taxon>Zoopagomycota</taxon>
        <taxon>Kickxellomycotina</taxon>
        <taxon>Harpellomycetes</taxon>
        <taxon>Harpellales</taxon>
        <taxon>Legeriomycetaceae</taxon>
        <taxon>Smittium</taxon>
    </lineage>
</organism>
<proteinExistence type="predicted"/>
<evidence type="ECO:0000313" key="2">
    <source>
        <dbReference type="Proteomes" id="UP000187455"/>
    </source>
</evidence>
<sequence length="31" mass="3593">MCISGVRTEGLQEISPTEPTYYKPRLKNKRP</sequence>
<dbReference type="Proteomes" id="UP000187455">
    <property type="component" value="Unassembled WGS sequence"/>
</dbReference>
<reference evidence="1 2" key="1">
    <citation type="journal article" date="2016" name="Mol. Biol. Evol.">
        <title>Genome-Wide Survey of Gut Fungi (Harpellales) Reveals the First Horizontally Transferred Ubiquitin Gene from a Mosquito Host.</title>
        <authorList>
            <person name="Wang Y."/>
            <person name="White M.M."/>
            <person name="Kvist S."/>
            <person name="Moncalvo J.M."/>
        </authorList>
    </citation>
    <scope>NUCLEOTIDE SEQUENCE [LARGE SCALE GENOMIC DNA]</scope>
    <source>
        <strain evidence="1 2">ALG-7-W6</strain>
    </source>
</reference>
<dbReference type="AlphaFoldDB" id="A0A1R0GXC6"/>
<gene>
    <name evidence="1" type="ORF">AYI68_g4350</name>
</gene>
<keyword evidence="2" id="KW-1185">Reference proteome</keyword>
<dbReference type="EMBL" id="LSSL01002361">
    <property type="protein sequence ID" value="OLY81542.1"/>
    <property type="molecule type" value="Genomic_DNA"/>
</dbReference>
<feature type="non-terminal residue" evidence="1">
    <location>
        <position position="31"/>
    </location>
</feature>
<comment type="caution">
    <text evidence="1">The sequence shown here is derived from an EMBL/GenBank/DDBJ whole genome shotgun (WGS) entry which is preliminary data.</text>
</comment>
<accession>A0A1R0GXC6</accession>
<evidence type="ECO:0000313" key="1">
    <source>
        <dbReference type="EMBL" id="OLY81542.1"/>
    </source>
</evidence>
<name>A0A1R0GXC6_9FUNG</name>
<protein>
    <submittedName>
        <fullName evidence="1">Uncharacterized protein</fullName>
    </submittedName>
</protein>